<feature type="compositionally biased region" description="Low complexity" evidence="11">
    <location>
        <begin position="731"/>
        <end position="740"/>
    </location>
</feature>
<dbReference type="GO" id="GO:0005768">
    <property type="term" value="C:endosome"/>
    <property type="evidence" value="ECO:0000318"/>
    <property type="project" value="GO_Central"/>
</dbReference>
<dbReference type="PANTHER" id="PTHR10110:SF187">
    <property type="entry name" value="SODIUM_HYDROGEN EXCHANGER"/>
    <property type="match status" value="1"/>
</dbReference>
<keyword evidence="6" id="KW-0406">Ion transport</keyword>
<dbReference type="OrthoDB" id="196264at2759"/>
<evidence type="ECO:0000313" key="14">
    <source>
        <dbReference type="EMBL" id="PNW74214.1"/>
    </source>
</evidence>
<keyword evidence="3 12" id="KW-0812">Transmembrane</keyword>
<evidence type="ECO:0000256" key="10">
    <source>
        <dbReference type="ARBA" id="ARBA00047912"/>
    </source>
</evidence>
<keyword evidence="5" id="KW-0915">Sodium</keyword>
<dbReference type="Gene3D" id="6.10.140.1330">
    <property type="match status" value="1"/>
</dbReference>
<reference evidence="14 15" key="1">
    <citation type="journal article" date="2007" name="Science">
        <title>The Chlamydomonas genome reveals the evolution of key animal and plant functions.</title>
        <authorList>
            <person name="Merchant S.S."/>
            <person name="Prochnik S.E."/>
            <person name="Vallon O."/>
            <person name="Harris E.H."/>
            <person name="Karpowicz S.J."/>
            <person name="Witman G.B."/>
            <person name="Terry A."/>
            <person name="Salamov A."/>
            <person name="Fritz-Laylin L.K."/>
            <person name="Marechal-Drouard L."/>
            <person name="Marshall W.F."/>
            <person name="Qu L.H."/>
            <person name="Nelson D.R."/>
            <person name="Sanderfoot A.A."/>
            <person name="Spalding M.H."/>
            <person name="Kapitonov V.V."/>
            <person name="Ren Q."/>
            <person name="Ferris P."/>
            <person name="Lindquist E."/>
            <person name="Shapiro H."/>
            <person name="Lucas S.M."/>
            <person name="Grimwood J."/>
            <person name="Schmutz J."/>
            <person name="Cardol P."/>
            <person name="Cerutti H."/>
            <person name="Chanfreau G."/>
            <person name="Chen C.L."/>
            <person name="Cognat V."/>
            <person name="Croft M.T."/>
            <person name="Dent R."/>
            <person name="Dutcher S."/>
            <person name="Fernandez E."/>
            <person name="Fukuzawa H."/>
            <person name="Gonzalez-Ballester D."/>
            <person name="Gonzalez-Halphen D."/>
            <person name="Hallmann A."/>
            <person name="Hanikenne M."/>
            <person name="Hippler M."/>
            <person name="Inwood W."/>
            <person name="Jabbari K."/>
            <person name="Kalanon M."/>
            <person name="Kuras R."/>
            <person name="Lefebvre P.A."/>
            <person name="Lemaire S.D."/>
            <person name="Lobanov A.V."/>
            <person name="Lohr M."/>
            <person name="Manuell A."/>
            <person name="Meier I."/>
            <person name="Mets L."/>
            <person name="Mittag M."/>
            <person name="Mittelmeier T."/>
            <person name="Moroney J.V."/>
            <person name="Moseley J."/>
            <person name="Napoli C."/>
            <person name="Nedelcu A.M."/>
            <person name="Niyogi K."/>
            <person name="Novoselov S.V."/>
            <person name="Paulsen I.T."/>
            <person name="Pazour G."/>
            <person name="Purton S."/>
            <person name="Ral J.P."/>
            <person name="Riano-Pachon D.M."/>
            <person name="Riekhof W."/>
            <person name="Rymarquis L."/>
            <person name="Schroda M."/>
            <person name="Stern D."/>
            <person name="Umen J."/>
            <person name="Willows R."/>
            <person name="Wilson N."/>
            <person name="Zimmer S.L."/>
            <person name="Allmer J."/>
            <person name="Balk J."/>
            <person name="Bisova K."/>
            <person name="Chen C.J."/>
            <person name="Elias M."/>
            <person name="Gendler K."/>
            <person name="Hauser C."/>
            <person name="Lamb M.R."/>
            <person name="Ledford H."/>
            <person name="Long J.C."/>
            <person name="Minagawa J."/>
            <person name="Page M.D."/>
            <person name="Pan J."/>
            <person name="Pootakham W."/>
            <person name="Roje S."/>
            <person name="Rose A."/>
            <person name="Stahlberg E."/>
            <person name="Terauchi A.M."/>
            <person name="Yang P."/>
            <person name="Ball S."/>
            <person name="Bowler C."/>
            <person name="Dieckmann C.L."/>
            <person name="Gladyshev V.N."/>
            <person name="Green P."/>
            <person name="Jorgensen R."/>
            <person name="Mayfield S."/>
            <person name="Mueller-Roeber B."/>
            <person name="Rajamani S."/>
            <person name="Sayre R.T."/>
            <person name="Brokstein P."/>
            <person name="Dubchak I."/>
            <person name="Goodstein D."/>
            <person name="Hornick L."/>
            <person name="Huang Y.W."/>
            <person name="Jhaveri J."/>
            <person name="Luo Y."/>
            <person name="Martinez D."/>
            <person name="Ngau W.C."/>
            <person name="Otillar B."/>
            <person name="Poliakov A."/>
            <person name="Porter A."/>
            <person name="Szajkowski L."/>
            <person name="Werner G."/>
            <person name="Zhou K."/>
            <person name="Grigoriev I.V."/>
            <person name="Rokhsar D.S."/>
            <person name="Grossman A.R."/>
        </authorList>
    </citation>
    <scope>NUCLEOTIDE SEQUENCE [LARGE SCALE GENOMIC DNA]</scope>
    <source>
        <strain evidence="15">CC-503</strain>
    </source>
</reference>
<protein>
    <recommendedName>
        <fullName evidence="13">Cation/H+ exchanger transmembrane domain-containing protein</fullName>
    </recommendedName>
</protein>
<dbReference type="GO" id="GO:0071805">
    <property type="term" value="P:potassium ion transmembrane transport"/>
    <property type="evidence" value="ECO:0000318"/>
    <property type="project" value="GO_Central"/>
</dbReference>
<dbReference type="GO" id="GO:0015385">
    <property type="term" value="F:sodium:proton antiporter activity"/>
    <property type="evidence" value="ECO:0000318"/>
    <property type="project" value="GO_Central"/>
</dbReference>
<dbReference type="GeneID" id="5725768"/>
<keyword evidence="7 12" id="KW-0472">Membrane</keyword>
<feature type="transmembrane region" description="Helical" evidence="12">
    <location>
        <begin position="115"/>
        <end position="142"/>
    </location>
</feature>
<dbReference type="InterPro" id="IPR018422">
    <property type="entry name" value="Cation/H_exchanger_CPA1"/>
</dbReference>
<name>A0A2K3D109_CHLRE</name>
<evidence type="ECO:0000256" key="5">
    <source>
        <dbReference type="ARBA" id="ARBA00023053"/>
    </source>
</evidence>
<feature type="transmembrane region" description="Helical" evidence="12">
    <location>
        <begin position="401"/>
        <end position="418"/>
    </location>
</feature>
<dbReference type="GO" id="GO:0098719">
    <property type="term" value="P:sodium ion import across plasma membrane"/>
    <property type="evidence" value="ECO:0000318"/>
    <property type="project" value="GO_Central"/>
</dbReference>
<evidence type="ECO:0000256" key="7">
    <source>
        <dbReference type="ARBA" id="ARBA00023136"/>
    </source>
</evidence>
<feature type="transmembrane region" description="Helical" evidence="12">
    <location>
        <begin position="359"/>
        <end position="380"/>
    </location>
</feature>
<evidence type="ECO:0000256" key="4">
    <source>
        <dbReference type="ARBA" id="ARBA00022989"/>
    </source>
</evidence>
<gene>
    <name evidence="14" type="ORF">CHLRE_13g589800v5</name>
</gene>
<dbReference type="GO" id="GO:0015386">
    <property type="term" value="F:potassium:proton antiporter activity"/>
    <property type="evidence" value="ECO:0000318"/>
    <property type="project" value="GO_Central"/>
</dbReference>
<dbReference type="KEGG" id="cre:CHLRE_13g589800v5"/>
<feature type="transmembrane region" description="Helical" evidence="12">
    <location>
        <begin position="430"/>
        <end position="449"/>
    </location>
</feature>
<evidence type="ECO:0000256" key="6">
    <source>
        <dbReference type="ARBA" id="ARBA00023065"/>
    </source>
</evidence>
<evidence type="ECO:0000313" key="15">
    <source>
        <dbReference type="Proteomes" id="UP000006906"/>
    </source>
</evidence>
<feature type="region of interest" description="Disordered" evidence="11">
    <location>
        <begin position="605"/>
        <end position="766"/>
    </location>
</feature>
<dbReference type="FunCoup" id="A0A2K3D109">
    <property type="interactions" value="1844"/>
</dbReference>
<evidence type="ECO:0000256" key="1">
    <source>
        <dbReference type="ARBA" id="ARBA00004141"/>
    </source>
</evidence>
<dbReference type="InterPro" id="IPR006153">
    <property type="entry name" value="Cation/H_exchanger_TM"/>
</dbReference>
<feature type="compositionally biased region" description="Gly residues" evidence="11">
    <location>
        <begin position="755"/>
        <end position="766"/>
    </location>
</feature>
<feature type="transmembrane region" description="Helical" evidence="12">
    <location>
        <begin position="221"/>
        <end position="244"/>
    </location>
</feature>
<feature type="transmembrane region" description="Helical" evidence="12">
    <location>
        <begin position="86"/>
        <end position="103"/>
    </location>
</feature>
<feature type="compositionally biased region" description="Low complexity" evidence="11">
    <location>
        <begin position="611"/>
        <end position="628"/>
    </location>
</feature>
<feature type="transmembrane region" description="Helical" evidence="12">
    <location>
        <begin position="20"/>
        <end position="42"/>
    </location>
</feature>
<evidence type="ECO:0000256" key="3">
    <source>
        <dbReference type="ARBA" id="ARBA00022692"/>
    </source>
</evidence>
<evidence type="ECO:0000256" key="9">
    <source>
        <dbReference type="ARBA" id="ARBA00047524"/>
    </source>
</evidence>
<dbReference type="InterPro" id="IPR004709">
    <property type="entry name" value="NaH_exchanger"/>
</dbReference>
<feature type="compositionally biased region" description="Gly residues" evidence="11">
    <location>
        <begin position="717"/>
        <end position="730"/>
    </location>
</feature>
<dbReference type="Proteomes" id="UP000006906">
    <property type="component" value="Chromosome 13"/>
</dbReference>
<dbReference type="RefSeq" id="XP_001700217.2">
    <property type="nucleotide sequence ID" value="XM_001700165.2"/>
</dbReference>
<evidence type="ECO:0000259" key="13">
    <source>
        <dbReference type="Pfam" id="PF00999"/>
    </source>
</evidence>
<evidence type="ECO:0000256" key="2">
    <source>
        <dbReference type="ARBA" id="ARBA00022448"/>
    </source>
</evidence>
<comment type="catalytic activity">
    <reaction evidence="9">
        <text>Na(+)(in) + H(+)(out) = Na(+)(out) + H(+)(in)</text>
        <dbReference type="Rhea" id="RHEA:29419"/>
        <dbReference type="ChEBI" id="CHEBI:15378"/>
        <dbReference type="ChEBI" id="CHEBI:29101"/>
    </reaction>
</comment>
<comment type="subcellular location">
    <subcellularLocation>
        <location evidence="1">Membrane</location>
        <topology evidence="1">Multi-pass membrane protein</topology>
    </subcellularLocation>
</comment>
<dbReference type="Pfam" id="PF00999">
    <property type="entry name" value="Na_H_Exchanger"/>
    <property type="match status" value="1"/>
</dbReference>
<feature type="region of interest" description="Disordered" evidence="11">
    <location>
        <begin position="479"/>
        <end position="559"/>
    </location>
</feature>
<evidence type="ECO:0000256" key="8">
    <source>
        <dbReference type="ARBA" id="ARBA00023201"/>
    </source>
</evidence>
<dbReference type="PRINTS" id="PR01084">
    <property type="entry name" value="NAHEXCHNGR"/>
</dbReference>
<dbReference type="GO" id="GO:0005886">
    <property type="term" value="C:plasma membrane"/>
    <property type="evidence" value="ECO:0000318"/>
    <property type="project" value="GO_Central"/>
</dbReference>
<dbReference type="Gramene" id="PNW74214">
    <property type="protein sequence ID" value="PNW74214"/>
    <property type="gene ID" value="CHLRE_13g589800v5"/>
</dbReference>
<sequence>MDVTPTEAAGTAEVAAEHAPASVAILIQLFVLAVAFVIGRALEKIKFQWMGEAGAALLLGLFVGLILKAAGVGADLASTVAFKGGIFFYVLLPTIMFDAGYSLDTRSFIRNVGSVCMYAFIGTTISCFTIGLMMWAFGIWGWCFKMPLLANLTFGALISATDPVTVLAVFQRLNAQPDLYMNVFGESVLNDAVGMVLYNVISAFLGGKEVTVGSVFAGIGLFVGIFVGSAVIGIAIGLLAAFIFRSRYFYSGPVVVEQGGSSSGELEVSAPAGNSTFEVGLAVVFAYGSYLAADAARCSGIVAVVVNGMVMNMYVRPNLSEAAEHKIETLFKTLAGLFELFVFSYIGSTMFLVEEEYDIAMYTFLCLFALAVSRLFNILPCTAAINLLRPRERHIDNKQQFMLWWAGLRGAMAFALSVEASEDFGVYGRVMKTCTFYIIFITVLINGGTSASMLQRLRLRAEDTPALLLNCKEQSANLDGFGGGPRADGDSEEGEGEAKPHAGGPLGRRRGSRLCASEPDDDEEAHAEGGDRFAAGGGGGDGTLSSSRSFRQSLASSLKRPSDLLERVRSLNDGRLVDKFDAFDRKMSKVLIHPDARREAELTAAGGHNNSHPQSHAPHDAAAQAAHAAHAHGYRQPSGGGGNGTTHANPGQLFAAPGPSAPDLEQWSAGGGGISAGGGASGVSGQQQPEGRGEIGNANVGAGGTGGDPGESIGSGRSVGGTTGSAGAGKGPAKIGPAASFGRVAWKGMDASGRDGSGSGSGRTAS</sequence>
<keyword evidence="8" id="KW-0739">Sodium transport</keyword>
<dbReference type="SMR" id="A0A2K3D109"/>
<dbReference type="PaxDb" id="3055-EDO98332"/>
<dbReference type="PANTHER" id="PTHR10110">
    <property type="entry name" value="SODIUM/HYDROGEN EXCHANGER"/>
    <property type="match status" value="1"/>
</dbReference>
<feature type="transmembrane region" description="Helical" evidence="12">
    <location>
        <begin position="54"/>
        <end position="74"/>
    </location>
</feature>
<proteinExistence type="predicted"/>
<dbReference type="GO" id="GO:0051453">
    <property type="term" value="P:regulation of intracellular pH"/>
    <property type="evidence" value="ECO:0000318"/>
    <property type="project" value="GO_Central"/>
</dbReference>
<organism evidence="14 15">
    <name type="scientific">Chlamydomonas reinhardtii</name>
    <name type="common">Chlamydomonas smithii</name>
    <dbReference type="NCBI Taxonomy" id="3055"/>
    <lineage>
        <taxon>Eukaryota</taxon>
        <taxon>Viridiplantae</taxon>
        <taxon>Chlorophyta</taxon>
        <taxon>core chlorophytes</taxon>
        <taxon>Chlorophyceae</taxon>
        <taxon>CS clade</taxon>
        <taxon>Chlamydomonadales</taxon>
        <taxon>Chlamydomonadaceae</taxon>
        <taxon>Chlamydomonas</taxon>
    </lineage>
</organism>
<feature type="compositionally biased region" description="Gly residues" evidence="11">
    <location>
        <begin position="669"/>
        <end position="682"/>
    </location>
</feature>
<keyword evidence="4 12" id="KW-1133">Transmembrane helix</keyword>
<keyword evidence="2" id="KW-0813">Transport</keyword>
<evidence type="ECO:0000256" key="12">
    <source>
        <dbReference type="SAM" id="Phobius"/>
    </source>
</evidence>
<dbReference type="AlphaFoldDB" id="A0A2K3D109"/>
<feature type="transmembrane region" description="Helical" evidence="12">
    <location>
        <begin position="334"/>
        <end position="353"/>
    </location>
</feature>
<feature type="compositionally biased region" description="Low complexity" evidence="11">
    <location>
        <begin position="544"/>
        <end position="558"/>
    </location>
</feature>
<comment type="catalytic activity">
    <reaction evidence="10">
        <text>K(+)(in) + H(+)(out) = K(+)(out) + H(+)(in)</text>
        <dbReference type="Rhea" id="RHEA:29467"/>
        <dbReference type="ChEBI" id="CHEBI:15378"/>
        <dbReference type="ChEBI" id="CHEBI:29103"/>
    </reaction>
</comment>
<feature type="transmembrane region" description="Helical" evidence="12">
    <location>
        <begin position="148"/>
        <end position="170"/>
    </location>
</feature>
<feature type="domain" description="Cation/H+ exchanger transmembrane" evidence="13">
    <location>
        <begin position="35"/>
        <end position="454"/>
    </location>
</feature>
<dbReference type="EMBL" id="CM008974">
    <property type="protein sequence ID" value="PNW74214.1"/>
    <property type="molecule type" value="Genomic_DNA"/>
</dbReference>
<accession>A0A2K3D109</accession>
<keyword evidence="15" id="KW-1185">Reference proteome</keyword>
<dbReference type="InParanoid" id="A0A2K3D109"/>
<feature type="transmembrane region" description="Helical" evidence="12">
    <location>
        <begin position="179"/>
        <end position="201"/>
    </location>
</feature>
<evidence type="ECO:0000256" key="11">
    <source>
        <dbReference type="SAM" id="MobiDB-lite"/>
    </source>
</evidence>